<reference evidence="2" key="2">
    <citation type="submission" date="2020-05" db="UniProtKB">
        <authorList>
            <consortium name="EnsemblMetazoa"/>
        </authorList>
    </citation>
    <scope>IDENTIFICATION</scope>
    <source>
        <strain evidence="2">maculatus3</strain>
    </source>
</reference>
<feature type="region of interest" description="Disordered" evidence="1">
    <location>
        <begin position="1"/>
        <end position="24"/>
    </location>
</feature>
<accession>A0A182SSI5</accession>
<dbReference type="VEuPathDB" id="VectorBase:AMAM012538"/>
<evidence type="ECO:0000313" key="2">
    <source>
        <dbReference type="EnsemblMetazoa" id="AMAM012538-PA"/>
    </source>
</evidence>
<keyword evidence="3" id="KW-1185">Reference proteome</keyword>
<dbReference type="EnsemblMetazoa" id="AMAM012538-RA">
    <property type="protein sequence ID" value="AMAM012538-PA"/>
    <property type="gene ID" value="AMAM012538"/>
</dbReference>
<protein>
    <submittedName>
        <fullName evidence="2">Uncharacterized protein</fullName>
    </submittedName>
</protein>
<organism evidence="2 3">
    <name type="scientific">Anopheles maculatus</name>
    <dbReference type="NCBI Taxonomy" id="74869"/>
    <lineage>
        <taxon>Eukaryota</taxon>
        <taxon>Metazoa</taxon>
        <taxon>Ecdysozoa</taxon>
        <taxon>Arthropoda</taxon>
        <taxon>Hexapoda</taxon>
        <taxon>Insecta</taxon>
        <taxon>Pterygota</taxon>
        <taxon>Neoptera</taxon>
        <taxon>Endopterygota</taxon>
        <taxon>Diptera</taxon>
        <taxon>Nematocera</taxon>
        <taxon>Culicoidea</taxon>
        <taxon>Culicidae</taxon>
        <taxon>Anophelinae</taxon>
        <taxon>Anopheles</taxon>
        <taxon>Anopheles maculatus group</taxon>
    </lineage>
</organism>
<reference evidence="3" key="1">
    <citation type="submission" date="2013-09" db="EMBL/GenBank/DDBJ databases">
        <title>The Genome Sequence of Anopheles maculatus species B.</title>
        <authorList>
            <consortium name="The Broad Institute Genomics Platform"/>
            <person name="Neafsey D.E."/>
            <person name="Besansky N."/>
            <person name="Howell P."/>
            <person name="Walton C."/>
            <person name="Young S.K."/>
            <person name="Zeng Q."/>
            <person name="Gargeya S."/>
            <person name="Fitzgerald M."/>
            <person name="Haas B."/>
            <person name="Abouelleil A."/>
            <person name="Allen A.W."/>
            <person name="Alvarado L."/>
            <person name="Arachchi H.M."/>
            <person name="Berlin A.M."/>
            <person name="Chapman S.B."/>
            <person name="Gainer-Dewar J."/>
            <person name="Goldberg J."/>
            <person name="Griggs A."/>
            <person name="Gujja S."/>
            <person name="Hansen M."/>
            <person name="Howarth C."/>
            <person name="Imamovic A."/>
            <person name="Ireland A."/>
            <person name="Larimer J."/>
            <person name="McCowan C."/>
            <person name="Murphy C."/>
            <person name="Pearson M."/>
            <person name="Poon T.W."/>
            <person name="Priest M."/>
            <person name="Roberts A."/>
            <person name="Saif S."/>
            <person name="Shea T."/>
            <person name="Sisk P."/>
            <person name="Sykes S."/>
            <person name="Wortman J."/>
            <person name="Nusbaum C."/>
            <person name="Birren B."/>
        </authorList>
    </citation>
    <scope>NUCLEOTIDE SEQUENCE [LARGE SCALE GENOMIC DNA]</scope>
    <source>
        <strain evidence="3">maculatus3</strain>
    </source>
</reference>
<feature type="compositionally biased region" description="Basic and acidic residues" evidence="1">
    <location>
        <begin position="108"/>
        <end position="121"/>
    </location>
</feature>
<sequence length="155" mass="17433">MQTASHQTDSPMAGDPSPVHTGADSSNIIHLATSSAANTPITYARYYDQQSPLGTNIIGGPGGHPVSSGSPVEDTGVTDPSISPSLNLIQQQQQHHHDQHHHQQQQQHEQHHHQEQQDHHHQQQIHQLQNNNGTFVYEYYKLPEKDAIQWRYIVI</sequence>
<feature type="compositionally biased region" description="Polar residues" evidence="1">
    <location>
        <begin position="1"/>
        <end position="10"/>
    </location>
</feature>
<feature type="region of interest" description="Disordered" evidence="1">
    <location>
        <begin position="51"/>
        <end position="126"/>
    </location>
</feature>
<dbReference type="AlphaFoldDB" id="A0A182SSI5"/>
<evidence type="ECO:0000313" key="3">
    <source>
        <dbReference type="Proteomes" id="UP000075901"/>
    </source>
</evidence>
<name>A0A182SSI5_9DIPT</name>
<dbReference type="Proteomes" id="UP000075901">
    <property type="component" value="Unassembled WGS sequence"/>
</dbReference>
<feature type="compositionally biased region" description="Polar residues" evidence="1">
    <location>
        <begin position="78"/>
        <end position="87"/>
    </location>
</feature>
<proteinExistence type="predicted"/>
<evidence type="ECO:0000256" key="1">
    <source>
        <dbReference type="SAM" id="MobiDB-lite"/>
    </source>
</evidence>